<dbReference type="Gene3D" id="3.40.50.1110">
    <property type="entry name" value="SGNH hydrolase"/>
    <property type="match status" value="1"/>
</dbReference>
<gene>
    <name evidence="3" type="ORF">COB20_05460</name>
</gene>
<organism evidence="3 4">
    <name type="scientific">SAR86 cluster bacterium</name>
    <dbReference type="NCBI Taxonomy" id="2030880"/>
    <lineage>
        <taxon>Bacteria</taxon>
        <taxon>Pseudomonadati</taxon>
        <taxon>Pseudomonadota</taxon>
        <taxon>Gammaproteobacteria</taxon>
        <taxon>SAR86 cluster</taxon>
    </lineage>
</organism>
<comment type="caution">
    <text evidence="3">The sequence shown here is derived from an EMBL/GenBank/DDBJ whole genome shotgun (WGS) entry which is preliminary data.</text>
</comment>
<name>A0A2A4X942_9GAMM</name>
<protein>
    <recommendedName>
        <fullName evidence="2">SGNH hydrolase-type esterase domain-containing protein</fullName>
    </recommendedName>
</protein>
<dbReference type="PANTHER" id="PTHR30383">
    <property type="entry name" value="THIOESTERASE 1/PROTEASE 1/LYSOPHOSPHOLIPASE L1"/>
    <property type="match status" value="1"/>
</dbReference>
<reference evidence="4" key="1">
    <citation type="submission" date="2017-08" db="EMBL/GenBank/DDBJ databases">
        <title>A dynamic microbial community with high functional redundancy inhabits the cold, oxic subseafloor aquifer.</title>
        <authorList>
            <person name="Tully B.J."/>
            <person name="Wheat C.G."/>
            <person name="Glazer B.T."/>
            <person name="Huber J.A."/>
        </authorList>
    </citation>
    <scope>NUCLEOTIDE SEQUENCE [LARGE SCALE GENOMIC DNA]</scope>
</reference>
<evidence type="ECO:0000259" key="2">
    <source>
        <dbReference type="Pfam" id="PF13472"/>
    </source>
</evidence>
<dbReference type="AlphaFoldDB" id="A0A2A4X942"/>
<feature type="chain" id="PRO_5013286176" description="SGNH hydrolase-type esterase domain-containing protein" evidence="1">
    <location>
        <begin position="28"/>
        <end position="234"/>
    </location>
</feature>
<accession>A0A2A4X942</accession>
<dbReference type="InterPro" id="IPR051532">
    <property type="entry name" value="Ester_Hydrolysis_Enzymes"/>
</dbReference>
<evidence type="ECO:0000313" key="4">
    <source>
        <dbReference type="Proteomes" id="UP000218767"/>
    </source>
</evidence>
<evidence type="ECO:0000313" key="3">
    <source>
        <dbReference type="EMBL" id="PCI79133.1"/>
    </source>
</evidence>
<dbReference type="SUPFAM" id="SSF52266">
    <property type="entry name" value="SGNH hydrolase"/>
    <property type="match status" value="1"/>
</dbReference>
<dbReference type="GO" id="GO:0004622">
    <property type="term" value="F:phosphatidylcholine lysophospholipase activity"/>
    <property type="evidence" value="ECO:0007669"/>
    <property type="project" value="TreeGrafter"/>
</dbReference>
<dbReference type="Proteomes" id="UP000218767">
    <property type="component" value="Unassembled WGS sequence"/>
</dbReference>
<evidence type="ECO:0000256" key="1">
    <source>
        <dbReference type="SAM" id="SignalP"/>
    </source>
</evidence>
<keyword evidence="1" id="KW-0732">Signal</keyword>
<dbReference type="EMBL" id="NVUL01000021">
    <property type="protein sequence ID" value="PCI79133.1"/>
    <property type="molecule type" value="Genomic_DNA"/>
</dbReference>
<dbReference type="InterPro" id="IPR036514">
    <property type="entry name" value="SGNH_hydro_sf"/>
</dbReference>
<proteinExistence type="predicted"/>
<feature type="domain" description="SGNH hydrolase-type esterase" evidence="2">
    <location>
        <begin position="62"/>
        <end position="217"/>
    </location>
</feature>
<feature type="signal peptide" evidence="1">
    <location>
        <begin position="1"/>
        <end position="27"/>
    </location>
</feature>
<sequence length="234" mass="25535">MRKNTLVRSAQLFLLLGLATIASIATAQNLDPTRFEDTILGFETEDAKSAPNEGAILLTGSSSIARWNDQAEAALAPLSVIPRGFGGSVMGDVLHYLDRVALTYKPRAILIYEGDNDTWYKLSEEKIVGQFEEIVAQVHELLPETRVYVLSVKPSVARESVWPAAQQVSASLHAIAESDPLVHFIDVASPFLKADGTVMTDIFVEDGLHLNDKGNAIWGRAIKAGLMEIEGQFE</sequence>
<dbReference type="InterPro" id="IPR013830">
    <property type="entry name" value="SGNH_hydro"/>
</dbReference>
<dbReference type="PANTHER" id="PTHR30383:SF5">
    <property type="entry name" value="SGNH HYDROLASE-TYPE ESTERASE DOMAIN-CONTAINING PROTEIN"/>
    <property type="match status" value="1"/>
</dbReference>
<dbReference type="Pfam" id="PF13472">
    <property type="entry name" value="Lipase_GDSL_2"/>
    <property type="match status" value="1"/>
</dbReference>